<dbReference type="STRING" id="35608.A0A2U1LGT2"/>
<sequence>MKLMGGYQPLNLTFLEIEAIWTANDMNCILCNDGDESSDHMLLSCYVSASVWNAISNWCNIPQLFAFTIPDLLSAHNLCRCDKEKKALLQAIIYTSCWCIWKERNEAIFRNKRPSIPNIIKEIKCLSFLWVKTRGKMGC</sequence>
<dbReference type="AlphaFoldDB" id="A0A2U1LGT2"/>
<reference evidence="1 2" key="1">
    <citation type="journal article" date="2018" name="Mol. Plant">
        <title>The genome of Artemisia annua provides insight into the evolution of Asteraceae family and artemisinin biosynthesis.</title>
        <authorList>
            <person name="Shen Q."/>
            <person name="Zhang L."/>
            <person name="Liao Z."/>
            <person name="Wang S."/>
            <person name="Yan T."/>
            <person name="Shi P."/>
            <person name="Liu M."/>
            <person name="Fu X."/>
            <person name="Pan Q."/>
            <person name="Wang Y."/>
            <person name="Lv Z."/>
            <person name="Lu X."/>
            <person name="Zhang F."/>
            <person name="Jiang W."/>
            <person name="Ma Y."/>
            <person name="Chen M."/>
            <person name="Hao X."/>
            <person name="Li L."/>
            <person name="Tang Y."/>
            <person name="Lv G."/>
            <person name="Zhou Y."/>
            <person name="Sun X."/>
            <person name="Brodelius P.E."/>
            <person name="Rose J.K.C."/>
            <person name="Tang K."/>
        </authorList>
    </citation>
    <scope>NUCLEOTIDE SEQUENCE [LARGE SCALE GENOMIC DNA]</scope>
    <source>
        <strain evidence="2">cv. Huhao1</strain>
        <tissue evidence="1">Leaf</tissue>
    </source>
</reference>
<protein>
    <submittedName>
        <fullName evidence="1">Toll/interleukin-1 receptor (TIR) domain-containing protein</fullName>
    </submittedName>
</protein>
<keyword evidence="2" id="KW-1185">Reference proteome</keyword>
<comment type="caution">
    <text evidence="1">The sequence shown here is derived from an EMBL/GenBank/DDBJ whole genome shotgun (WGS) entry which is preliminary data.</text>
</comment>
<proteinExistence type="predicted"/>
<dbReference type="PANTHER" id="PTHR33116:SF78">
    <property type="entry name" value="OS12G0587133 PROTEIN"/>
    <property type="match status" value="1"/>
</dbReference>
<gene>
    <name evidence="1" type="ORF">CTI12_AA493410</name>
</gene>
<dbReference type="OrthoDB" id="1727818at2759"/>
<dbReference type="PANTHER" id="PTHR33116">
    <property type="entry name" value="REVERSE TRANSCRIPTASE ZINC-BINDING DOMAIN-CONTAINING PROTEIN-RELATED-RELATED"/>
    <property type="match status" value="1"/>
</dbReference>
<evidence type="ECO:0000313" key="1">
    <source>
        <dbReference type="EMBL" id="PWA48207.1"/>
    </source>
</evidence>
<dbReference type="EMBL" id="PKPP01009461">
    <property type="protein sequence ID" value="PWA48207.1"/>
    <property type="molecule type" value="Genomic_DNA"/>
</dbReference>
<organism evidence="1 2">
    <name type="scientific">Artemisia annua</name>
    <name type="common">Sweet wormwood</name>
    <dbReference type="NCBI Taxonomy" id="35608"/>
    <lineage>
        <taxon>Eukaryota</taxon>
        <taxon>Viridiplantae</taxon>
        <taxon>Streptophyta</taxon>
        <taxon>Embryophyta</taxon>
        <taxon>Tracheophyta</taxon>
        <taxon>Spermatophyta</taxon>
        <taxon>Magnoliopsida</taxon>
        <taxon>eudicotyledons</taxon>
        <taxon>Gunneridae</taxon>
        <taxon>Pentapetalae</taxon>
        <taxon>asterids</taxon>
        <taxon>campanulids</taxon>
        <taxon>Asterales</taxon>
        <taxon>Asteraceae</taxon>
        <taxon>Asteroideae</taxon>
        <taxon>Anthemideae</taxon>
        <taxon>Artemisiinae</taxon>
        <taxon>Artemisia</taxon>
    </lineage>
</organism>
<name>A0A2U1LGT2_ARTAN</name>
<dbReference type="Proteomes" id="UP000245207">
    <property type="component" value="Unassembled WGS sequence"/>
</dbReference>
<evidence type="ECO:0000313" key="2">
    <source>
        <dbReference type="Proteomes" id="UP000245207"/>
    </source>
</evidence>
<accession>A0A2U1LGT2</accession>
<keyword evidence="1" id="KW-0675">Receptor</keyword>